<proteinExistence type="inferred from homology"/>
<name>A0A4R3L7D7_9BACL</name>
<evidence type="ECO:0000313" key="4">
    <source>
        <dbReference type="EMBL" id="TCS95861.1"/>
    </source>
</evidence>
<comment type="similarity">
    <text evidence="1">Belongs to the FAH family.</text>
</comment>
<dbReference type="InterPro" id="IPR036663">
    <property type="entry name" value="Fumarylacetoacetase_C_sf"/>
</dbReference>
<dbReference type="EMBL" id="SMAG01000002">
    <property type="protein sequence ID" value="TCS95861.1"/>
    <property type="molecule type" value="Genomic_DNA"/>
</dbReference>
<reference evidence="4 5" key="1">
    <citation type="submission" date="2019-03" db="EMBL/GenBank/DDBJ databases">
        <title>Genomic Encyclopedia of Type Strains, Phase IV (KMG-IV): sequencing the most valuable type-strain genomes for metagenomic binning, comparative biology and taxonomic classification.</title>
        <authorList>
            <person name="Goeker M."/>
        </authorList>
    </citation>
    <scope>NUCLEOTIDE SEQUENCE [LARGE SCALE GENOMIC DNA]</scope>
    <source>
        <strain evidence="4 5">DSM 45707</strain>
    </source>
</reference>
<feature type="domain" description="Fumarylacetoacetase-like C-terminal" evidence="3">
    <location>
        <begin position="59"/>
        <end position="244"/>
    </location>
</feature>
<dbReference type="SUPFAM" id="SSF56529">
    <property type="entry name" value="FAH"/>
    <property type="match status" value="1"/>
</dbReference>
<evidence type="ECO:0000256" key="2">
    <source>
        <dbReference type="ARBA" id="ARBA00022723"/>
    </source>
</evidence>
<dbReference type="Pfam" id="PF01557">
    <property type="entry name" value="FAA_hydrolase"/>
    <property type="match status" value="1"/>
</dbReference>
<dbReference type="Gene3D" id="3.90.850.10">
    <property type="entry name" value="Fumarylacetoacetase-like, C-terminal domain"/>
    <property type="match status" value="1"/>
</dbReference>
<evidence type="ECO:0000259" key="3">
    <source>
        <dbReference type="Pfam" id="PF01557"/>
    </source>
</evidence>
<dbReference type="GO" id="GO:0018773">
    <property type="term" value="F:acetylpyruvate hydrolase activity"/>
    <property type="evidence" value="ECO:0007669"/>
    <property type="project" value="TreeGrafter"/>
</dbReference>
<dbReference type="Proteomes" id="UP000294937">
    <property type="component" value="Unassembled WGS sequence"/>
</dbReference>
<dbReference type="PANTHER" id="PTHR11820:SF7">
    <property type="entry name" value="ACYLPYRUVASE FAHD1, MITOCHONDRIAL"/>
    <property type="match status" value="1"/>
</dbReference>
<evidence type="ECO:0000313" key="5">
    <source>
        <dbReference type="Proteomes" id="UP000294937"/>
    </source>
</evidence>
<keyword evidence="5" id="KW-1185">Reference proteome</keyword>
<protein>
    <submittedName>
        <fullName evidence="4">2-keto-4-pentenoate hydratase/2-oxohepta-3-ene-1,7-dioic acid hydratase in catechol pathway</fullName>
    </submittedName>
</protein>
<dbReference type="InterPro" id="IPR011234">
    <property type="entry name" value="Fumarylacetoacetase-like_C"/>
</dbReference>
<organism evidence="4 5">
    <name type="scientific">Hazenella coriacea</name>
    <dbReference type="NCBI Taxonomy" id="1179467"/>
    <lineage>
        <taxon>Bacteria</taxon>
        <taxon>Bacillati</taxon>
        <taxon>Bacillota</taxon>
        <taxon>Bacilli</taxon>
        <taxon>Bacillales</taxon>
        <taxon>Thermoactinomycetaceae</taxon>
        <taxon>Hazenella</taxon>
    </lineage>
</organism>
<gene>
    <name evidence="4" type="ORF">EDD58_102443</name>
</gene>
<dbReference type="PANTHER" id="PTHR11820">
    <property type="entry name" value="ACYLPYRUVASE"/>
    <property type="match status" value="1"/>
</dbReference>
<evidence type="ECO:0000256" key="1">
    <source>
        <dbReference type="ARBA" id="ARBA00010211"/>
    </source>
</evidence>
<dbReference type="GO" id="GO:0046872">
    <property type="term" value="F:metal ion binding"/>
    <property type="evidence" value="ECO:0007669"/>
    <property type="project" value="UniProtKB-KW"/>
</dbReference>
<comment type="caution">
    <text evidence="4">The sequence shown here is derived from an EMBL/GenBank/DDBJ whole genome shotgun (WGS) entry which is preliminary data.</text>
</comment>
<sequence>MSLTWLWVSLFSSCQSAKIFFSLVLVASCLDVAHGKISSPPSKQAKRGNDYMNHHFRNVYCVGRNYRLHAEELGNAVPSSPMIFSKPTHALVQANGKEIFLPNDQGEIHYEAEVVIHLSRSYKKGIQVAEIVDQMALGIDFTLRDIQSQLKAKGHPWLLAKGFPSSAVITDLHPFPGIDTCHNTHFSLQINGQQVQLGNMSDMLFDLQTIIDFCGVHLGLGEGDLIFTGTPAGVGKVNDGDHLQLLWGEKIWGDCVVRLG</sequence>
<keyword evidence="2" id="KW-0479">Metal-binding</keyword>
<accession>A0A4R3L7D7</accession>
<dbReference type="AlphaFoldDB" id="A0A4R3L7D7"/>